<sequence length="116" mass="13195">MSEKVYKTTKEECQQRIKGVCEGCGGELEPIETVDNSNDPTYWVGCRHCSCFRGGVEEKYFKVARQLVEQGILLPYSHLSKYDHEDSPEKLSYYYDTQTAGLSSIIAGIDRMLKTL</sequence>
<dbReference type="EMBL" id="MT144802">
    <property type="protein sequence ID" value="QJH99683.1"/>
    <property type="molecule type" value="Genomic_DNA"/>
</dbReference>
<proteinExistence type="predicted"/>
<reference evidence="1" key="1">
    <citation type="submission" date="2020-03" db="EMBL/GenBank/DDBJ databases">
        <title>The deep terrestrial virosphere.</title>
        <authorList>
            <person name="Holmfeldt K."/>
            <person name="Nilsson E."/>
            <person name="Simone D."/>
            <person name="Lopez-Fernandez M."/>
            <person name="Wu X."/>
            <person name="de Brujin I."/>
            <person name="Lundin D."/>
            <person name="Andersson A."/>
            <person name="Bertilsson S."/>
            <person name="Dopson M."/>
        </authorList>
    </citation>
    <scope>NUCLEOTIDE SEQUENCE</scope>
    <source>
        <strain evidence="1">TM448A01654</strain>
        <strain evidence="2">TM448B01645</strain>
    </source>
</reference>
<evidence type="ECO:0000313" key="1">
    <source>
        <dbReference type="EMBL" id="QJA50252.1"/>
    </source>
</evidence>
<protein>
    <submittedName>
        <fullName evidence="1">Uncharacterized protein</fullName>
    </submittedName>
</protein>
<gene>
    <name evidence="1" type="ORF">TM448A01654_0012</name>
    <name evidence="2" type="ORF">TM448B01645_0018</name>
</gene>
<accession>A0A6H1ZS13</accession>
<evidence type="ECO:0000313" key="2">
    <source>
        <dbReference type="EMBL" id="QJH99683.1"/>
    </source>
</evidence>
<dbReference type="AlphaFoldDB" id="A0A6H1ZS13"/>
<name>A0A6H1ZS13_9ZZZZ</name>
<dbReference type="EMBL" id="MT144183">
    <property type="protein sequence ID" value="QJA50252.1"/>
    <property type="molecule type" value="Genomic_DNA"/>
</dbReference>
<organism evidence="1">
    <name type="scientific">viral metagenome</name>
    <dbReference type="NCBI Taxonomy" id="1070528"/>
    <lineage>
        <taxon>unclassified sequences</taxon>
        <taxon>metagenomes</taxon>
        <taxon>organismal metagenomes</taxon>
    </lineage>
</organism>